<name>A0ACC3SUX3_LIPKO</name>
<keyword evidence="2" id="KW-1185">Reference proteome</keyword>
<dbReference type="Proteomes" id="UP001433508">
    <property type="component" value="Unassembled WGS sequence"/>
</dbReference>
<accession>A0ACC3SUX3</accession>
<feature type="non-terminal residue" evidence="1">
    <location>
        <position position="452"/>
    </location>
</feature>
<reference evidence="2" key="1">
    <citation type="journal article" date="2024" name="Front. Bioeng. Biotechnol.">
        <title>Genome-scale model development and genomic sequencing of the oleaginous clade Lipomyces.</title>
        <authorList>
            <person name="Czajka J.J."/>
            <person name="Han Y."/>
            <person name="Kim J."/>
            <person name="Mondo S.J."/>
            <person name="Hofstad B.A."/>
            <person name="Robles A."/>
            <person name="Haridas S."/>
            <person name="Riley R."/>
            <person name="LaButti K."/>
            <person name="Pangilinan J."/>
            <person name="Andreopoulos W."/>
            <person name="Lipzen A."/>
            <person name="Yan J."/>
            <person name="Wang M."/>
            <person name="Ng V."/>
            <person name="Grigoriev I.V."/>
            <person name="Spatafora J.W."/>
            <person name="Magnuson J.K."/>
            <person name="Baker S.E."/>
            <person name="Pomraning K.R."/>
        </authorList>
    </citation>
    <scope>NUCLEOTIDE SEQUENCE [LARGE SCALE GENOMIC DNA]</scope>
    <source>
        <strain evidence="2">CBS 7786</strain>
    </source>
</reference>
<proteinExistence type="predicted"/>
<evidence type="ECO:0000313" key="2">
    <source>
        <dbReference type="Proteomes" id="UP001433508"/>
    </source>
</evidence>
<comment type="caution">
    <text evidence="1">The sequence shown here is derived from an EMBL/GenBank/DDBJ whole genome shotgun (WGS) entry which is preliminary data.</text>
</comment>
<organism evidence="1 2">
    <name type="scientific">Lipomyces kononenkoae</name>
    <name type="common">Yeast</name>
    <dbReference type="NCBI Taxonomy" id="34357"/>
    <lineage>
        <taxon>Eukaryota</taxon>
        <taxon>Fungi</taxon>
        <taxon>Dikarya</taxon>
        <taxon>Ascomycota</taxon>
        <taxon>Saccharomycotina</taxon>
        <taxon>Lipomycetes</taxon>
        <taxon>Lipomycetales</taxon>
        <taxon>Lipomycetaceae</taxon>
        <taxon>Lipomyces</taxon>
    </lineage>
</organism>
<gene>
    <name evidence="1" type="ORF">V1525DRAFT_317430</name>
</gene>
<protein>
    <submittedName>
        <fullName evidence="1">Aspartic peptidase domain-containing protein</fullName>
    </submittedName>
</protein>
<dbReference type="EMBL" id="MU971441">
    <property type="protein sequence ID" value="KAK9234929.1"/>
    <property type="molecule type" value="Genomic_DNA"/>
</dbReference>
<evidence type="ECO:0000313" key="1">
    <source>
        <dbReference type="EMBL" id="KAK9234929.1"/>
    </source>
</evidence>
<sequence length="452" mass="47816">MKDRIICLVAAGVSLAVGSAATDSLVAPHLEPRSYCGIPQLSVERVKLSRAGAVRRDVVPVSLDNKVMYLTTINLGTPRQPFQVKIDTARSDLVVLASTDPFCSQGNCDYSNTFDASASSTFDQLQNVSFAITFDDGTGANGTYGADTFNIGNATLKNFIFGYAEYSDTSLGVLGISYPRDEASMAHNVTYANLPYSLQDAGIIDLVAYSLWLNDLDANTGSILFGGIDTGKFTGELAVIPMHSINSNYIDFNVTLTGITVLSGSNETVVYGTTDAVIPRGDGPNYVVLQSDSSYGAFSFDVLEAIVNGLGLSDSVTYSYGFYLVDCSFMNSDARVVFEFDHKASITVTMHQLIQVLFSSSGGNTCGIALQDWDYLPGLDQSAYIAGDSILSSAYVVYDLENHMIGIAQTSFNSSVTNLLSLSSSGIPESLIGTGANNSAGSTSSAPTSAAT</sequence>